<dbReference type="Gene3D" id="1.20.1250.20">
    <property type="entry name" value="MFS general substrate transporter like domains"/>
    <property type="match status" value="2"/>
</dbReference>
<evidence type="ECO:0000256" key="4">
    <source>
        <dbReference type="ARBA" id="ARBA00023136"/>
    </source>
</evidence>
<dbReference type="SUPFAM" id="SSF103473">
    <property type="entry name" value="MFS general substrate transporter"/>
    <property type="match status" value="1"/>
</dbReference>
<feature type="domain" description="Major facilitator superfamily (MFS) profile" evidence="6">
    <location>
        <begin position="8"/>
        <end position="391"/>
    </location>
</feature>
<dbReference type="KEGG" id="aey:CDG81_08575"/>
<dbReference type="InterPro" id="IPR050382">
    <property type="entry name" value="MFS_Na/Anion_cotransporter"/>
</dbReference>
<evidence type="ECO:0000256" key="5">
    <source>
        <dbReference type="SAM" id="Phobius"/>
    </source>
</evidence>
<keyword evidence="2 5" id="KW-0812">Transmembrane</keyword>
<dbReference type="PANTHER" id="PTHR11662:SF399">
    <property type="entry name" value="FI19708P1-RELATED"/>
    <property type="match status" value="1"/>
</dbReference>
<keyword evidence="3 5" id="KW-1133">Transmembrane helix</keyword>
<evidence type="ECO:0000256" key="1">
    <source>
        <dbReference type="ARBA" id="ARBA00004651"/>
    </source>
</evidence>
<feature type="transmembrane region" description="Helical" evidence="5">
    <location>
        <begin position="47"/>
        <end position="65"/>
    </location>
</feature>
<dbReference type="InterPro" id="IPR020846">
    <property type="entry name" value="MFS_dom"/>
</dbReference>
<dbReference type="RefSeq" id="WP_084133947.1">
    <property type="nucleotide sequence ID" value="NZ_CP022752.1"/>
</dbReference>
<gene>
    <name evidence="7" type="ORF">CDG81_08575</name>
</gene>
<dbReference type="AlphaFoldDB" id="A0A223RR77"/>
<dbReference type="Pfam" id="PF07690">
    <property type="entry name" value="MFS_1"/>
    <property type="match status" value="1"/>
</dbReference>
<feature type="transmembrane region" description="Helical" evidence="5">
    <location>
        <begin position="99"/>
        <end position="120"/>
    </location>
</feature>
<dbReference type="GO" id="GO:0022857">
    <property type="term" value="F:transmembrane transporter activity"/>
    <property type="evidence" value="ECO:0007669"/>
    <property type="project" value="InterPro"/>
</dbReference>
<feature type="transmembrane region" description="Helical" evidence="5">
    <location>
        <begin position="72"/>
        <end position="93"/>
    </location>
</feature>
<name>A0A223RR77_9ACTN</name>
<dbReference type="PANTHER" id="PTHR11662">
    <property type="entry name" value="SOLUTE CARRIER FAMILY 17"/>
    <property type="match status" value="1"/>
</dbReference>
<dbReference type="InterPro" id="IPR036259">
    <property type="entry name" value="MFS_trans_sf"/>
</dbReference>
<feature type="transmembrane region" description="Helical" evidence="5">
    <location>
        <begin position="141"/>
        <end position="158"/>
    </location>
</feature>
<comment type="subcellular location">
    <subcellularLocation>
        <location evidence="1">Cell membrane</location>
        <topology evidence="1">Multi-pass membrane protein</topology>
    </subcellularLocation>
</comment>
<dbReference type="OrthoDB" id="8596007at2"/>
<keyword evidence="4 5" id="KW-0472">Membrane</keyword>
<dbReference type="PROSITE" id="PS50850">
    <property type="entry name" value="MFS"/>
    <property type="match status" value="1"/>
</dbReference>
<dbReference type="GO" id="GO:0005886">
    <property type="term" value="C:plasma membrane"/>
    <property type="evidence" value="ECO:0007669"/>
    <property type="project" value="UniProtKB-SubCell"/>
</dbReference>
<feature type="transmembrane region" description="Helical" evidence="5">
    <location>
        <begin position="331"/>
        <end position="351"/>
    </location>
</feature>
<feature type="transmembrane region" description="Helical" evidence="5">
    <location>
        <begin position="164"/>
        <end position="183"/>
    </location>
</feature>
<evidence type="ECO:0000313" key="7">
    <source>
        <dbReference type="EMBL" id="ASU78337.1"/>
    </source>
</evidence>
<evidence type="ECO:0000259" key="6">
    <source>
        <dbReference type="PROSITE" id="PS50850"/>
    </source>
</evidence>
<proteinExistence type="predicted"/>
<feature type="transmembrane region" description="Helical" evidence="5">
    <location>
        <begin position="363"/>
        <end position="386"/>
    </location>
</feature>
<organism evidence="7 8">
    <name type="scientific">Actinopolyspora erythraea</name>
    <dbReference type="NCBI Taxonomy" id="414996"/>
    <lineage>
        <taxon>Bacteria</taxon>
        <taxon>Bacillati</taxon>
        <taxon>Actinomycetota</taxon>
        <taxon>Actinomycetes</taxon>
        <taxon>Actinopolysporales</taxon>
        <taxon>Actinopolysporaceae</taxon>
        <taxon>Actinopolyspora</taxon>
    </lineage>
</organism>
<protein>
    <submittedName>
        <fullName evidence="7">MFS transporter</fullName>
    </submittedName>
</protein>
<dbReference type="EMBL" id="CP022752">
    <property type="protein sequence ID" value="ASU78337.1"/>
    <property type="molecule type" value="Genomic_DNA"/>
</dbReference>
<dbReference type="InterPro" id="IPR011701">
    <property type="entry name" value="MFS"/>
</dbReference>
<evidence type="ECO:0000256" key="3">
    <source>
        <dbReference type="ARBA" id="ARBA00022989"/>
    </source>
</evidence>
<dbReference type="Proteomes" id="UP000215043">
    <property type="component" value="Chromosome"/>
</dbReference>
<feature type="transmembrane region" description="Helical" evidence="5">
    <location>
        <begin position="204"/>
        <end position="226"/>
    </location>
</feature>
<evidence type="ECO:0000256" key="2">
    <source>
        <dbReference type="ARBA" id="ARBA00022692"/>
    </source>
</evidence>
<feature type="transmembrane region" description="Helical" evidence="5">
    <location>
        <begin position="246"/>
        <end position="266"/>
    </location>
</feature>
<accession>A0A223RR77</accession>
<feature type="transmembrane region" description="Helical" evidence="5">
    <location>
        <begin position="278"/>
        <end position="294"/>
    </location>
</feature>
<reference evidence="7 8" key="1">
    <citation type="submission" date="2017-08" db="EMBL/GenBank/DDBJ databases">
        <title>The complete genome sequence of moderately halophilic actinomycete Actinopolyspora erythraea YIM 90600, the producer of novel erythromycin, novel actinopolysporins A-C and tubercidin.</title>
        <authorList>
            <person name="Yin M."/>
            <person name="Tang S."/>
        </authorList>
    </citation>
    <scope>NUCLEOTIDE SEQUENCE [LARGE SCALE GENOMIC DNA]</scope>
    <source>
        <strain evidence="7 8">YIM 90600</strain>
    </source>
</reference>
<evidence type="ECO:0000313" key="8">
    <source>
        <dbReference type="Proteomes" id="UP000215043"/>
    </source>
</evidence>
<feature type="transmembrane region" description="Helical" evidence="5">
    <location>
        <begin position="300"/>
        <end position="319"/>
    </location>
</feature>
<sequence>MHKTTRITVALLFAAWTVDYIDRLVVNLALPAMGESFDLAHGERGLIISAFFLTYAVFQIPGGLFADRFGGVRMACIALALWSIFTGLTAAAWSFLVLLLVRCCFGAAQGLFPGAALNALSKRTVPEQRMTATGWVQSSNAFGGLLAALLASVLLSLWDWRVMYVTVSVLGILVLVAIMRWMPPEMAPEHTGQLVRRARGATAAVLRSPVMWGFALLFFAYDVVIWGLNSWSASYLVEERGLPIQYGGLLAIGPTLTAAVGAVIGGRLSDRFEGRPRRIILPAMSIVAVLLFLLPRTPSIATYVICGTVLSGVAGLCYLPSFSVPLRSLPPALSGVASGMILFGGQLSGIITPTVFGTVVDHFSYTAAFGVLIVGPVLAISTVLFVPQTTGRFLERFRQLGDDDKEDIDARAAQQHG</sequence>